<evidence type="ECO:0000313" key="2">
    <source>
        <dbReference type="Proteomes" id="UP001056120"/>
    </source>
</evidence>
<reference evidence="1 2" key="2">
    <citation type="journal article" date="2022" name="Mol. Ecol. Resour.">
        <title>The genomes of chicory, endive, great burdock and yacon provide insights into Asteraceae paleo-polyploidization history and plant inulin production.</title>
        <authorList>
            <person name="Fan W."/>
            <person name="Wang S."/>
            <person name="Wang H."/>
            <person name="Wang A."/>
            <person name="Jiang F."/>
            <person name="Liu H."/>
            <person name="Zhao H."/>
            <person name="Xu D."/>
            <person name="Zhang Y."/>
        </authorList>
    </citation>
    <scope>NUCLEOTIDE SEQUENCE [LARGE SCALE GENOMIC DNA]</scope>
    <source>
        <strain evidence="2">cv. Yunnan</strain>
        <tissue evidence="1">Leaves</tissue>
    </source>
</reference>
<dbReference type="Proteomes" id="UP001056120">
    <property type="component" value="Linkage Group LG18"/>
</dbReference>
<name>A0ACB9E6U2_9ASTR</name>
<accession>A0ACB9E6U2</accession>
<evidence type="ECO:0000313" key="1">
    <source>
        <dbReference type="EMBL" id="KAI3754501.1"/>
    </source>
</evidence>
<proteinExistence type="predicted"/>
<dbReference type="EMBL" id="CM042035">
    <property type="protein sequence ID" value="KAI3754501.1"/>
    <property type="molecule type" value="Genomic_DNA"/>
</dbReference>
<protein>
    <submittedName>
        <fullName evidence="1">Uncharacterized protein</fullName>
    </submittedName>
</protein>
<reference evidence="2" key="1">
    <citation type="journal article" date="2022" name="Mol. Ecol. Resour.">
        <title>The genomes of chicory, endive, great burdock and yacon provide insights into Asteraceae palaeo-polyploidization history and plant inulin production.</title>
        <authorList>
            <person name="Fan W."/>
            <person name="Wang S."/>
            <person name="Wang H."/>
            <person name="Wang A."/>
            <person name="Jiang F."/>
            <person name="Liu H."/>
            <person name="Zhao H."/>
            <person name="Xu D."/>
            <person name="Zhang Y."/>
        </authorList>
    </citation>
    <scope>NUCLEOTIDE SEQUENCE [LARGE SCALE GENOMIC DNA]</scope>
    <source>
        <strain evidence="2">cv. Yunnan</strain>
    </source>
</reference>
<comment type="caution">
    <text evidence="1">The sequence shown here is derived from an EMBL/GenBank/DDBJ whole genome shotgun (WGS) entry which is preliminary data.</text>
</comment>
<organism evidence="1 2">
    <name type="scientific">Smallanthus sonchifolius</name>
    <dbReference type="NCBI Taxonomy" id="185202"/>
    <lineage>
        <taxon>Eukaryota</taxon>
        <taxon>Viridiplantae</taxon>
        <taxon>Streptophyta</taxon>
        <taxon>Embryophyta</taxon>
        <taxon>Tracheophyta</taxon>
        <taxon>Spermatophyta</taxon>
        <taxon>Magnoliopsida</taxon>
        <taxon>eudicotyledons</taxon>
        <taxon>Gunneridae</taxon>
        <taxon>Pentapetalae</taxon>
        <taxon>asterids</taxon>
        <taxon>campanulids</taxon>
        <taxon>Asterales</taxon>
        <taxon>Asteraceae</taxon>
        <taxon>Asteroideae</taxon>
        <taxon>Heliantheae alliance</taxon>
        <taxon>Millerieae</taxon>
        <taxon>Smallanthus</taxon>
    </lineage>
</organism>
<keyword evidence="2" id="KW-1185">Reference proteome</keyword>
<sequence length="814" mass="92317">MGDGDAEARPTAPSGSKDSTTVDEDRLKLHNMELTARVAMLEAEMSKLRHQVAMHEAHKCPTLASPSLVSVGTQTDAYLSADATKKGEMVSMEDDTDSLDDWIQEQFVLQSSQFKPAFVQVHDLPVPDNEDEEISEDWQLVVRAVDEILNDAEDTEQTNASFSILPQAVAIIGQSTTPQIFKSSKKLEFDSILAWGYDGSAERFWIGWEFSGVEELNWNSLNALQVLELHLTDCINTSADLSAELAIGRFYDLMEDNLPKFRRLLQTARRVAYPESSSAAERRLSPNNLAITRSSLLTKEGVLGLQRFLYAFLVKDSDVLGWVSTRLLDHAFFLSNGSALIINIGNILQLPTNFLNKIYLLKANICNVNSLESQAMIAIIKAHLEKEGRIDEEEDVSSSDTDSNSDSPPVNICAAAYEARSSVRERLLELIDPECQTEDLPLSTSQHANEAEAEILTAQQSAVSVISEARAEASNVNKGKSIMTKEDEERLQKEKKEKEERRRKREEEELAEEMAQKQRHEDRKAAILLRQQTIQLYAKQLDEMKVKVHAWSQVEEDEQLARQLQEQFAKEEEEEEAKKKRKEDAKFRITDSKLAKELREEWTEALISQGEDADYLEKLSNKEIYRAFMGQQGELARKKKDEEKEKAQQKSKKAIALNLRTHEERKKMTDFLKARGESGKRLGPMSFMNLQALYTTVKKEEEERLEKRPVKKQRTSAPETTSSLQTPSTNIPKPSTPPPKKGRTERRRSTYRSVDEVLQLPDSDLQRILELGEAHKPTNESGKHLMLAIRHYFNPSKDVVMNIKPLKSHSPFVS</sequence>
<gene>
    <name evidence="1" type="ORF">L1987_54285</name>
</gene>